<dbReference type="PANTHER" id="PTHR48111">
    <property type="entry name" value="REGULATOR OF RPOS"/>
    <property type="match status" value="1"/>
</dbReference>
<dbReference type="PROSITE" id="PS51755">
    <property type="entry name" value="OMPR_PHOB"/>
    <property type="match status" value="1"/>
</dbReference>
<organism evidence="6 7">
    <name type="scientific">Herbaspirillum hiltneri N3</name>
    <dbReference type="NCBI Taxonomy" id="1262470"/>
    <lineage>
        <taxon>Bacteria</taxon>
        <taxon>Pseudomonadati</taxon>
        <taxon>Pseudomonadota</taxon>
        <taxon>Betaproteobacteria</taxon>
        <taxon>Burkholderiales</taxon>
        <taxon>Oxalobacteraceae</taxon>
        <taxon>Herbaspirillum</taxon>
    </lineage>
</organism>
<evidence type="ECO:0000313" key="6">
    <source>
        <dbReference type="EMBL" id="AKZ61304.1"/>
    </source>
</evidence>
<dbReference type="Pfam" id="PF00486">
    <property type="entry name" value="Trans_reg_C"/>
    <property type="match status" value="1"/>
</dbReference>
<keyword evidence="7" id="KW-1185">Reference proteome</keyword>
<feature type="DNA-binding region" description="OmpR/PhoB-type" evidence="3">
    <location>
        <begin position="125"/>
        <end position="223"/>
    </location>
</feature>
<dbReference type="Pfam" id="PF00072">
    <property type="entry name" value="Response_reg"/>
    <property type="match status" value="1"/>
</dbReference>
<evidence type="ECO:0000259" key="4">
    <source>
        <dbReference type="PROSITE" id="PS50110"/>
    </source>
</evidence>
<accession>A0ABM5UVT9</accession>
<dbReference type="SUPFAM" id="SSF46894">
    <property type="entry name" value="C-terminal effector domain of the bipartite response regulators"/>
    <property type="match status" value="1"/>
</dbReference>
<dbReference type="Gene3D" id="6.10.250.690">
    <property type="match status" value="1"/>
</dbReference>
<feature type="modified residue" description="4-aspartylphosphate" evidence="2">
    <location>
        <position position="52"/>
    </location>
</feature>
<dbReference type="Gene3D" id="1.10.10.10">
    <property type="entry name" value="Winged helix-like DNA-binding domain superfamily/Winged helix DNA-binding domain"/>
    <property type="match status" value="1"/>
</dbReference>
<gene>
    <name evidence="6" type="ORF">F506_00265</name>
</gene>
<dbReference type="Gene3D" id="3.40.50.2300">
    <property type="match status" value="1"/>
</dbReference>
<reference evidence="7" key="1">
    <citation type="journal article" date="2015" name="Genome Announc.">
        <title>Complete Genome Sequence of Herbaspirillum hiltneri N3 (DSM 17495), Isolated from Surface-Sterilized Wheat Roots.</title>
        <authorList>
            <person name="Guizelini D."/>
            <person name="Saizaki P.M."/>
            <person name="Coimbra N.A."/>
            <person name="Weiss V.A."/>
            <person name="Faoro H."/>
            <person name="Sfeir M.Z."/>
            <person name="Baura V.A."/>
            <person name="Monteiro R.A."/>
            <person name="Chubatsu L.S."/>
            <person name="Souza E.M."/>
            <person name="Cruz L.M."/>
            <person name="Pedrosa F.O."/>
            <person name="Raittz R.T."/>
            <person name="Marchaukoski J.N."/>
            <person name="Steffens M.B."/>
        </authorList>
    </citation>
    <scope>NUCLEOTIDE SEQUENCE [LARGE SCALE GENOMIC DNA]</scope>
    <source>
        <strain evidence="7">N3</strain>
    </source>
</reference>
<dbReference type="Proteomes" id="UP000063429">
    <property type="component" value="Chromosome"/>
</dbReference>
<dbReference type="SUPFAM" id="SSF52172">
    <property type="entry name" value="CheY-like"/>
    <property type="match status" value="1"/>
</dbReference>
<feature type="domain" description="OmpR/PhoB-type" evidence="5">
    <location>
        <begin position="125"/>
        <end position="223"/>
    </location>
</feature>
<evidence type="ECO:0000256" key="3">
    <source>
        <dbReference type="PROSITE-ProRule" id="PRU01091"/>
    </source>
</evidence>
<keyword evidence="1 3" id="KW-0238">DNA-binding</keyword>
<sequence>MNRIALLEDHERMAALIAKALAAAGIGTDIYATIAHAAAGCTQMAYPVLVLDRNVPDGDGLDLVRQLRARSVLTPCLMLTARDALHDRVAGLEAGADDYLPKPFSMEEMVARVRALMRRPAQLHSLSPEFAGLRVEPDAGCMRQGEESVSLAAAEMQLMLVLVRAAGKSVRRTALEAAAWGLSEPVTPNALDVALHRLRRKLAAIDSPLQIGNIRGHGYALLGNGKPGQAPS</sequence>
<evidence type="ECO:0000313" key="7">
    <source>
        <dbReference type="Proteomes" id="UP000063429"/>
    </source>
</evidence>
<dbReference type="RefSeq" id="WP_053194720.1">
    <property type="nucleotide sequence ID" value="NZ_CP011409.1"/>
</dbReference>
<evidence type="ECO:0000256" key="1">
    <source>
        <dbReference type="ARBA" id="ARBA00023125"/>
    </source>
</evidence>
<proteinExistence type="predicted"/>
<dbReference type="PROSITE" id="PS50110">
    <property type="entry name" value="RESPONSE_REGULATORY"/>
    <property type="match status" value="1"/>
</dbReference>
<dbReference type="InterPro" id="IPR016032">
    <property type="entry name" value="Sig_transdc_resp-reg_C-effctor"/>
</dbReference>
<protein>
    <submittedName>
        <fullName evidence="6">Transcriptional regulator</fullName>
    </submittedName>
</protein>
<evidence type="ECO:0000259" key="5">
    <source>
        <dbReference type="PROSITE" id="PS51755"/>
    </source>
</evidence>
<dbReference type="InterPro" id="IPR011006">
    <property type="entry name" value="CheY-like_superfamily"/>
</dbReference>
<evidence type="ECO:0000256" key="2">
    <source>
        <dbReference type="PROSITE-ProRule" id="PRU00169"/>
    </source>
</evidence>
<dbReference type="InterPro" id="IPR036388">
    <property type="entry name" value="WH-like_DNA-bd_sf"/>
</dbReference>
<keyword evidence="2" id="KW-0597">Phosphoprotein</keyword>
<dbReference type="SMART" id="SM00862">
    <property type="entry name" value="Trans_reg_C"/>
    <property type="match status" value="1"/>
</dbReference>
<dbReference type="PANTHER" id="PTHR48111:SF36">
    <property type="entry name" value="TRANSCRIPTIONAL REGULATORY PROTEIN CUTR"/>
    <property type="match status" value="1"/>
</dbReference>
<dbReference type="CDD" id="cd00383">
    <property type="entry name" value="trans_reg_C"/>
    <property type="match status" value="1"/>
</dbReference>
<dbReference type="InterPro" id="IPR001789">
    <property type="entry name" value="Sig_transdc_resp-reg_receiver"/>
</dbReference>
<dbReference type="InterPro" id="IPR001867">
    <property type="entry name" value="OmpR/PhoB-type_DNA-bd"/>
</dbReference>
<dbReference type="SMART" id="SM00448">
    <property type="entry name" value="REC"/>
    <property type="match status" value="1"/>
</dbReference>
<feature type="domain" description="Response regulatory" evidence="4">
    <location>
        <begin position="3"/>
        <end position="117"/>
    </location>
</feature>
<dbReference type="EMBL" id="CP011409">
    <property type="protein sequence ID" value="AKZ61304.1"/>
    <property type="molecule type" value="Genomic_DNA"/>
</dbReference>
<dbReference type="InterPro" id="IPR039420">
    <property type="entry name" value="WalR-like"/>
</dbReference>
<name>A0ABM5UVT9_9BURK</name>